<dbReference type="GO" id="GO:0008998">
    <property type="term" value="F:ribonucleoside-triphosphate reductase (thioredoxin) activity"/>
    <property type="evidence" value="ECO:0007669"/>
    <property type="project" value="InterPro"/>
</dbReference>
<dbReference type="GO" id="GO:0005524">
    <property type="term" value="F:ATP binding"/>
    <property type="evidence" value="ECO:0007669"/>
    <property type="project" value="UniProtKB-UniRule"/>
</dbReference>
<dbReference type="EMBL" id="DSTX01000011">
    <property type="protein sequence ID" value="HFK20916.1"/>
    <property type="molecule type" value="Genomic_DNA"/>
</dbReference>
<dbReference type="InterPro" id="IPR036388">
    <property type="entry name" value="WH-like_DNA-bd_sf"/>
</dbReference>
<name>A0A7C3J426_9CREN</name>
<dbReference type="GO" id="GO:0004748">
    <property type="term" value="F:ribonucleoside-diphosphate reductase activity, thioredoxin disulfide as acceptor"/>
    <property type="evidence" value="ECO:0007669"/>
    <property type="project" value="TreeGrafter"/>
</dbReference>
<dbReference type="InterPro" id="IPR012833">
    <property type="entry name" value="NrdD"/>
</dbReference>
<dbReference type="InterPro" id="IPR001845">
    <property type="entry name" value="HTH_ArsR_DNA-bd_dom"/>
</dbReference>
<reference evidence="5" key="1">
    <citation type="journal article" date="2020" name="mSystems">
        <title>Genome- and Community-Level Interaction Insights into Carbon Utilization and Element Cycling Functions of Hydrothermarchaeota in Hydrothermal Sediment.</title>
        <authorList>
            <person name="Zhou Z."/>
            <person name="Liu Y."/>
            <person name="Xu W."/>
            <person name="Pan J."/>
            <person name="Luo Z.H."/>
            <person name="Li M."/>
        </authorList>
    </citation>
    <scope>NUCLEOTIDE SEQUENCE [LARGE SCALE GENOMIC DNA]</scope>
    <source>
        <strain evidence="5">SpSt-468</strain>
    </source>
</reference>
<dbReference type="InterPro" id="IPR055771">
    <property type="entry name" value="DUF7347"/>
</dbReference>
<feature type="domain" description="ATP-cone" evidence="4">
    <location>
        <begin position="102"/>
        <end position="194"/>
    </location>
</feature>
<dbReference type="InterPro" id="IPR005144">
    <property type="entry name" value="ATP-cone_dom"/>
</dbReference>
<proteinExistence type="predicted"/>
<keyword evidence="1 3" id="KW-0547">Nucleotide-binding</keyword>
<dbReference type="SUPFAM" id="SSF51998">
    <property type="entry name" value="PFL-like glycyl radical enzymes"/>
    <property type="match status" value="1"/>
</dbReference>
<dbReference type="Gene3D" id="3.20.70.20">
    <property type="match status" value="1"/>
</dbReference>
<dbReference type="PROSITE" id="PS51161">
    <property type="entry name" value="ATP_CONE"/>
    <property type="match status" value="1"/>
</dbReference>
<dbReference type="Pfam" id="PF13597">
    <property type="entry name" value="NRDD"/>
    <property type="match status" value="1"/>
</dbReference>
<evidence type="ECO:0000313" key="5">
    <source>
        <dbReference type="EMBL" id="HFK20916.1"/>
    </source>
</evidence>
<evidence type="ECO:0000259" key="4">
    <source>
        <dbReference type="PROSITE" id="PS51161"/>
    </source>
</evidence>
<evidence type="ECO:0000256" key="2">
    <source>
        <dbReference type="ARBA" id="ARBA00022840"/>
    </source>
</evidence>
<dbReference type="SMART" id="SM00418">
    <property type="entry name" value="HTH_ARSR"/>
    <property type="match status" value="1"/>
</dbReference>
<dbReference type="InterPro" id="IPR011991">
    <property type="entry name" value="ArsR-like_HTH"/>
</dbReference>
<dbReference type="SUPFAM" id="SSF46785">
    <property type="entry name" value="Winged helix' DNA-binding domain"/>
    <property type="match status" value="1"/>
</dbReference>
<dbReference type="PANTHER" id="PTHR21075:SF0">
    <property type="entry name" value="ANAEROBIC RIBONUCLEOSIDE-TRIPHOSPHATE REDUCTASE"/>
    <property type="match status" value="1"/>
</dbReference>
<dbReference type="AlphaFoldDB" id="A0A7C3J426"/>
<dbReference type="GO" id="GO:0031250">
    <property type="term" value="C:anaerobic ribonucleoside-triphosphate reductase complex"/>
    <property type="evidence" value="ECO:0007669"/>
    <property type="project" value="TreeGrafter"/>
</dbReference>
<dbReference type="GO" id="GO:0003700">
    <property type="term" value="F:DNA-binding transcription factor activity"/>
    <property type="evidence" value="ECO:0007669"/>
    <property type="project" value="InterPro"/>
</dbReference>
<dbReference type="GO" id="GO:0006260">
    <property type="term" value="P:DNA replication"/>
    <property type="evidence" value="ECO:0007669"/>
    <property type="project" value="InterPro"/>
</dbReference>
<organism evidence="5">
    <name type="scientific">Candidatus Methanomethylicus mesodigestus</name>
    <dbReference type="NCBI Taxonomy" id="1867258"/>
    <lineage>
        <taxon>Archaea</taxon>
        <taxon>Thermoproteota</taxon>
        <taxon>Methanosuratincolia</taxon>
        <taxon>Candidatus Methanomethylicales</taxon>
        <taxon>Candidatus Methanomethylicaceae</taxon>
        <taxon>Candidatus Methanomethylicus</taxon>
    </lineage>
</organism>
<dbReference type="GO" id="GO:0009265">
    <property type="term" value="P:2'-deoxyribonucleotide biosynthetic process"/>
    <property type="evidence" value="ECO:0007669"/>
    <property type="project" value="TreeGrafter"/>
</dbReference>
<accession>A0A7C3J426</accession>
<comment type="caution">
    <text evidence="5">The sequence shown here is derived from an EMBL/GenBank/DDBJ whole genome shotgun (WGS) entry which is preliminary data.</text>
</comment>
<protein>
    <recommendedName>
        <fullName evidence="4">ATP-cone domain-containing protein</fullName>
    </recommendedName>
</protein>
<dbReference type="Pfam" id="PF03477">
    <property type="entry name" value="ATP-cone"/>
    <property type="match status" value="1"/>
</dbReference>
<keyword evidence="2 3" id="KW-0067">ATP-binding</keyword>
<dbReference type="Gene3D" id="1.10.10.10">
    <property type="entry name" value="Winged helix-like DNA-binding domain superfamily/Winged helix DNA-binding domain"/>
    <property type="match status" value="1"/>
</dbReference>
<sequence>MSSSKNLLESILSALSNEVRAEVLKLISMEGPLSFTEIMGKLEMNPKSDAGKFGYHLRMLTDAELIKADEASGKYYLTLLGQDVANFIYGVEDAVRRKKGEMLVRTSSLTIEPFDRKKIIDALIREASVPRKLAESISKEAEDRLKKLQVRYLTAALIREFVNAILLEKGLEEYRHALTRLGQPVYDVTTTIKGSAFRDYPSPEKVHSLAGDAVFEEYTLLKILPRTIADAHLCGALHLNNANYWALRPANIHHDIRPILQGKIPADGQGLLHPSHYAPRTLKGALYIVNSLIRTTSKLVSNSQSIGFFNIFLSPYIVKMGDDEVKSNLRDFLYELNSCNGGNGAAQVAVNVELEVPQFLQGVKCNLPEGDGGVYGDYSKEALHFLELFLEVMNETDGHDKPILSPSILLKIRKKALVTDDSESCLEKAYGLAEKFGNVYFVNQSLPWQTENVFYNGDISRVDSSWKDWESGTFRVGTLDNITMNLPRVAYEAKGDDDRLFERLRELLELSREALSIKRQIIEERICSDRLLPLFKEEVGGNNYLRLNDCPGIISYVGLPEAVQYHTGLDVMDSDEALKLSEKIVESINEYTRQIVPSMRLLASSITFEPSAHRLTNLDLVSGYVKTKSIPIYTEHSNLPLTTPIPLKKRLNVEESFQHITKGGHLLDIRLEEPFPTKEVLANYTKRIMETANIGLFAFTRDFTYCWHCHSTKYGFHDKCPVCGYDGNRLLLFTRAFGKIKPSNTWNVHDRQFATGNQKFTL</sequence>
<dbReference type="PANTHER" id="PTHR21075">
    <property type="entry name" value="ANAEROBIC RIBONUCLEOSIDE-TRIPHOSPHATE REDUCTASE"/>
    <property type="match status" value="1"/>
</dbReference>
<gene>
    <name evidence="5" type="ORF">ENS19_06500</name>
</gene>
<dbReference type="Pfam" id="PF24038">
    <property type="entry name" value="DUF7347"/>
    <property type="match status" value="1"/>
</dbReference>
<evidence type="ECO:0000256" key="3">
    <source>
        <dbReference type="PROSITE-ProRule" id="PRU00492"/>
    </source>
</evidence>
<dbReference type="InterPro" id="IPR036390">
    <property type="entry name" value="WH_DNA-bd_sf"/>
</dbReference>
<evidence type="ECO:0000256" key="1">
    <source>
        <dbReference type="ARBA" id="ARBA00022741"/>
    </source>
</evidence>
<dbReference type="CDD" id="cd00090">
    <property type="entry name" value="HTH_ARSR"/>
    <property type="match status" value="1"/>
</dbReference>